<reference evidence="1" key="1">
    <citation type="submission" date="2021-05" db="EMBL/GenBank/DDBJ databases">
        <authorList>
            <person name="Pan Q."/>
            <person name="Jouanno E."/>
            <person name="Zahm M."/>
            <person name="Klopp C."/>
            <person name="Cabau C."/>
            <person name="Louis A."/>
            <person name="Berthelot C."/>
            <person name="Parey E."/>
            <person name="Roest Crollius H."/>
            <person name="Montfort J."/>
            <person name="Robinson-Rechavi M."/>
            <person name="Bouchez O."/>
            <person name="Lampietro C."/>
            <person name="Lopez Roques C."/>
            <person name="Donnadieu C."/>
            <person name="Postlethwait J."/>
            <person name="Bobe J."/>
            <person name="Dillon D."/>
            <person name="Chandos A."/>
            <person name="von Hippel F."/>
            <person name="Guiguen Y."/>
        </authorList>
    </citation>
    <scope>NUCLEOTIDE SEQUENCE</scope>
    <source>
        <strain evidence="1">YG-Jan2019</strain>
    </source>
</reference>
<comment type="caution">
    <text evidence="1">The sequence shown here is derived from an EMBL/GenBank/DDBJ whole genome shotgun (WGS) entry which is preliminary data.</text>
</comment>
<protein>
    <submittedName>
        <fullName evidence="1">Uncharacterized protein</fullName>
    </submittedName>
</protein>
<keyword evidence="2" id="KW-1185">Reference proteome</keyword>
<evidence type="ECO:0000313" key="1">
    <source>
        <dbReference type="EMBL" id="KAJ7985098.1"/>
    </source>
</evidence>
<name>A0ACC2F187_DALPE</name>
<evidence type="ECO:0000313" key="2">
    <source>
        <dbReference type="Proteomes" id="UP001157502"/>
    </source>
</evidence>
<organism evidence="1 2">
    <name type="scientific">Dallia pectoralis</name>
    <name type="common">Alaska blackfish</name>
    <dbReference type="NCBI Taxonomy" id="75939"/>
    <lineage>
        <taxon>Eukaryota</taxon>
        <taxon>Metazoa</taxon>
        <taxon>Chordata</taxon>
        <taxon>Craniata</taxon>
        <taxon>Vertebrata</taxon>
        <taxon>Euteleostomi</taxon>
        <taxon>Actinopterygii</taxon>
        <taxon>Neopterygii</taxon>
        <taxon>Teleostei</taxon>
        <taxon>Protacanthopterygii</taxon>
        <taxon>Esociformes</taxon>
        <taxon>Umbridae</taxon>
        <taxon>Dallia</taxon>
    </lineage>
</organism>
<proteinExistence type="predicted"/>
<accession>A0ACC2F187</accession>
<gene>
    <name evidence="1" type="ORF">DPEC_G00348550</name>
</gene>
<dbReference type="EMBL" id="CM055763">
    <property type="protein sequence ID" value="KAJ7985098.1"/>
    <property type="molecule type" value="Genomic_DNA"/>
</dbReference>
<sequence>MGTYHRVPRAGVYVRDRYPPQDLIQWAFELERDRKVGTADIPVPRQRKTSKLVFHPVPTFSSEDMDDTDGEDLHDHLQSMWNTLRNKVETNWFLYKTFSGNHSPQLRWADVAMRNFLEDGLTEGVEPPELMLKLRGRKGGATMSFPRQQRTQLLHDVIMDVKQMHQLKHLLRISKEWWDTPEQTADLLQGHRQNNISQP</sequence>
<dbReference type="Proteomes" id="UP001157502">
    <property type="component" value="Chromosome 36"/>
</dbReference>